<keyword evidence="9 14" id="KW-0443">Lipid metabolism</keyword>
<evidence type="ECO:0000256" key="4">
    <source>
        <dbReference type="ARBA" id="ARBA00013122"/>
    </source>
</evidence>
<dbReference type="InterPro" id="IPR007482">
    <property type="entry name" value="Tyr_Pase-like_PTPLA"/>
</dbReference>
<feature type="transmembrane region" description="Helical" evidence="14">
    <location>
        <begin position="152"/>
        <end position="172"/>
    </location>
</feature>
<dbReference type="GO" id="GO:0102158">
    <property type="term" value="F:very-long-chain (3R)-3-hydroxyacyl-CoA dehydratase activity"/>
    <property type="evidence" value="ECO:0007669"/>
    <property type="project" value="UniProtKB-EC"/>
</dbReference>
<feature type="transmembrane region" description="Helical" evidence="14">
    <location>
        <begin position="21"/>
        <end position="46"/>
    </location>
</feature>
<name>A0AAV8W3B6_9CUCU</name>
<comment type="caution">
    <text evidence="15">The sequence shown here is derived from an EMBL/GenBank/DDBJ whole genome shotgun (WGS) entry which is preliminary data.</text>
</comment>
<comment type="function">
    <text evidence="14">Catalyzes the third of the four reactions of the long-chain fatty acids elongation cycle. This endoplasmic reticulum-bound enzymatic process, allows the addition of two carbons to the chain of long- and very long-chain fatty acids/VLCFAs per cycle. This enzyme catalyzes the dehydration of the 3-hydroxyacyl-CoA intermediate into trans-2,3-enoyl-CoA, within each cycle of fatty acid elongation. Thereby, it participates to the production of VLCFAs of different chain lengths that are involved in multiple biological processes as precursors of membrane lipids and lipid mediators.</text>
</comment>
<keyword evidence="10 14" id="KW-0472">Membrane</keyword>
<keyword evidence="7 14" id="KW-0276">Fatty acid metabolism</keyword>
<evidence type="ECO:0000256" key="10">
    <source>
        <dbReference type="ARBA" id="ARBA00023136"/>
    </source>
</evidence>
<evidence type="ECO:0000256" key="6">
    <source>
        <dbReference type="ARBA" id="ARBA00022692"/>
    </source>
</evidence>
<evidence type="ECO:0000256" key="8">
    <source>
        <dbReference type="ARBA" id="ARBA00022989"/>
    </source>
</evidence>
<evidence type="ECO:0000256" key="1">
    <source>
        <dbReference type="ARBA" id="ARBA00004141"/>
    </source>
</evidence>
<evidence type="ECO:0000256" key="5">
    <source>
        <dbReference type="ARBA" id="ARBA00022516"/>
    </source>
</evidence>
<evidence type="ECO:0000256" key="3">
    <source>
        <dbReference type="ARBA" id="ARBA00007811"/>
    </source>
</evidence>
<keyword evidence="6 14" id="KW-0812">Transmembrane</keyword>
<dbReference type="GO" id="GO:0030148">
    <property type="term" value="P:sphingolipid biosynthetic process"/>
    <property type="evidence" value="ECO:0007669"/>
    <property type="project" value="TreeGrafter"/>
</dbReference>
<proteinExistence type="inferred from homology"/>
<dbReference type="PANTHER" id="PTHR11035:SF3">
    <property type="entry name" value="VERY-LONG-CHAIN (3R)-3-HYDROXYACYL-COA DEHYDRATASE"/>
    <property type="match status" value="1"/>
</dbReference>
<dbReference type="PANTHER" id="PTHR11035">
    <property type="entry name" value="VERY-LONG-CHAIN (3R)-3-HYDROXYACYL-COA DEHYDRATASE"/>
    <property type="match status" value="1"/>
</dbReference>
<evidence type="ECO:0000256" key="7">
    <source>
        <dbReference type="ARBA" id="ARBA00022832"/>
    </source>
</evidence>
<evidence type="ECO:0000256" key="14">
    <source>
        <dbReference type="RuleBase" id="RU363109"/>
    </source>
</evidence>
<sequence length="233" mass="26179">MANKKSETSAVKGHSKVVEAYLIAYNGIQTLGWTYLLFQLVTFYLASTNDNKSLYDTVKCTVIVFQNAAVLEVLHAALGMVKSNPVITAFQVASRVMVVCGVLMATQAARESIGLTLALTAWSVTEIIRYATYTLSLLNVVPYFLKWLRYTLFIGLYPLGVTGELLCLYAAQKEVGDGQLYTITMPNPYNVLFNYQHLLWFIMLLYIPLFPQLYLHMVSQRRKVLGGVPKKIN</sequence>
<evidence type="ECO:0000313" key="15">
    <source>
        <dbReference type="EMBL" id="KAJ8920928.1"/>
    </source>
</evidence>
<feature type="transmembrane region" description="Helical" evidence="14">
    <location>
        <begin position="192"/>
        <end position="215"/>
    </location>
</feature>
<organism evidence="15 16">
    <name type="scientific">Exocentrus adspersus</name>
    <dbReference type="NCBI Taxonomy" id="1586481"/>
    <lineage>
        <taxon>Eukaryota</taxon>
        <taxon>Metazoa</taxon>
        <taxon>Ecdysozoa</taxon>
        <taxon>Arthropoda</taxon>
        <taxon>Hexapoda</taxon>
        <taxon>Insecta</taxon>
        <taxon>Pterygota</taxon>
        <taxon>Neoptera</taxon>
        <taxon>Endopterygota</taxon>
        <taxon>Coleoptera</taxon>
        <taxon>Polyphaga</taxon>
        <taxon>Cucujiformia</taxon>
        <taxon>Chrysomeloidea</taxon>
        <taxon>Cerambycidae</taxon>
        <taxon>Lamiinae</taxon>
        <taxon>Acanthocinini</taxon>
        <taxon>Exocentrus</taxon>
    </lineage>
</organism>
<comment type="catalytic activity">
    <reaction evidence="13 14">
        <text>a very-long-chain (3R)-3-hydroxyacyl-CoA = a very-long-chain (2E)-enoyl-CoA + H2O</text>
        <dbReference type="Rhea" id="RHEA:45812"/>
        <dbReference type="ChEBI" id="CHEBI:15377"/>
        <dbReference type="ChEBI" id="CHEBI:83728"/>
        <dbReference type="ChEBI" id="CHEBI:85440"/>
        <dbReference type="EC" id="4.2.1.134"/>
    </reaction>
</comment>
<dbReference type="EC" id="4.2.1.134" evidence="4 14"/>
<dbReference type="GO" id="GO:0005789">
    <property type="term" value="C:endoplasmic reticulum membrane"/>
    <property type="evidence" value="ECO:0007669"/>
    <property type="project" value="UniProtKB-SubCell"/>
</dbReference>
<gene>
    <name evidence="15" type="ORF">NQ315_015721</name>
</gene>
<comment type="similarity">
    <text evidence="3 14">Belongs to the very long-chain fatty acids dehydratase HACD family.</text>
</comment>
<accession>A0AAV8W3B6</accession>
<comment type="subcellular location">
    <subcellularLocation>
        <location evidence="14">Endoplasmic reticulum membrane</location>
        <topology evidence="14">Multi-pass membrane protein</topology>
    </subcellularLocation>
    <subcellularLocation>
        <location evidence="1">Membrane</location>
        <topology evidence="1">Multi-pass membrane protein</topology>
    </subcellularLocation>
</comment>
<dbReference type="Proteomes" id="UP001159042">
    <property type="component" value="Unassembled WGS sequence"/>
</dbReference>
<evidence type="ECO:0000256" key="13">
    <source>
        <dbReference type="ARBA" id="ARBA00036671"/>
    </source>
</evidence>
<evidence type="ECO:0000256" key="9">
    <source>
        <dbReference type="ARBA" id="ARBA00023098"/>
    </source>
</evidence>
<dbReference type="EMBL" id="JANEYG010000012">
    <property type="protein sequence ID" value="KAJ8920928.1"/>
    <property type="molecule type" value="Genomic_DNA"/>
</dbReference>
<keyword evidence="12 14" id="KW-0456">Lyase</keyword>
<comment type="caution">
    <text evidence="14">Lacks conserved residue(s) required for the propagation of feature annotation.</text>
</comment>
<dbReference type="Pfam" id="PF04387">
    <property type="entry name" value="PTPLA"/>
    <property type="match status" value="1"/>
</dbReference>
<dbReference type="GO" id="GO:0042761">
    <property type="term" value="P:very long-chain fatty acid biosynthetic process"/>
    <property type="evidence" value="ECO:0007669"/>
    <property type="project" value="TreeGrafter"/>
</dbReference>
<evidence type="ECO:0000256" key="12">
    <source>
        <dbReference type="ARBA" id="ARBA00023239"/>
    </source>
</evidence>
<keyword evidence="16" id="KW-1185">Reference proteome</keyword>
<reference evidence="15 16" key="1">
    <citation type="journal article" date="2023" name="Insect Mol. Biol.">
        <title>Genome sequencing provides insights into the evolution of gene families encoding plant cell wall-degrading enzymes in longhorned beetles.</title>
        <authorList>
            <person name="Shin N.R."/>
            <person name="Okamura Y."/>
            <person name="Kirsch R."/>
            <person name="Pauchet Y."/>
        </authorList>
    </citation>
    <scope>NUCLEOTIDE SEQUENCE [LARGE SCALE GENOMIC DNA]</scope>
    <source>
        <strain evidence="15">EAD_L_NR</strain>
    </source>
</reference>
<evidence type="ECO:0000256" key="2">
    <source>
        <dbReference type="ARBA" id="ARBA00005194"/>
    </source>
</evidence>
<keyword evidence="11 14" id="KW-0275">Fatty acid biosynthesis</keyword>
<protein>
    <recommendedName>
        <fullName evidence="4 14">Very-long-chain (3R)-3-hydroxyacyl-CoA dehydratase</fullName>
        <ecNumber evidence="4 14">4.2.1.134</ecNumber>
    </recommendedName>
</protein>
<keyword evidence="8 14" id="KW-1133">Transmembrane helix</keyword>
<keyword evidence="5 14" id="KW-0444">Lipid biosynthesis</keyword>
<dbReference type="AlphaFoldDB" id="A0AAV8W3B6"/>
<comment type="pathway">
    <text evidence="2 14">Lipid metabolism; fatty acid biosynthesis.</text>
</comment>
<dbReference type="GO" id="GO:0030497">
    <property type="term" value="P:fatty acid elongation"/>
    <property type="evidence" value="ECO:0007669"/>
    <property type="project" value="TreeGrafter"/>
</dbReference>
<feature type="transmembrane region" description="Helical" evidence="14">
    <location>
        <begin position="127"/>
        <end position="145"/>
    </location>
</feature>
<evidence type="ECO:0000256" key="11">
    <source>
        <dbReference type="ARBA" id="ARBA00023160"/>
    </source>
</evidence>
<evidence type="ECO:0000313" key="16">
    <source>
        <dbReference type="Proteomes" id="UP001159042"/>
    </source>
</evidence>
<keyword evidence="14" id="KW-0256">Endoplasmic reticulum</keyword>